<protein>
    <recommendedName>
        <fullName evidence="2">Remorin C-terminal domain-containing protein</fullName>
    </recommendedName>
</protein>
<feature type="domain" description="Remorin C-terminal" evidence="2">
    <location>
        <begin position="53"/>
        <end position="142"/>
    </location>
</feature>
<accession>A0AA38F5B7</accession>
<dbReference type="OMA" id="IEAWENC"/>
<dbReference type="Proteomes" id="UP000824469">
    <property type="component" value="Unassembled WGS sequence"/>
</dbReference>
<evidence type="ECO:0000313" key="4">
    <source>
        <dbReference type="Proteomes" id="UP000824469"/>
    </source>
</evidence>
<dbReference type="InterPro" id="IPR005516">
    <property type="entry name" value="Remorin_C"/>
</dbReference>
<evidence type="ECO:0000256" key="1">
    <source>
        <dbReference type="ARBA" id="ARBA00005711"/>
    </source>
</evidence>
<name>A0AA38F5B7_TAXCH</name>
<dbReference type="EMBL" id="JAHRHJ020002130">
    <property type="protein sequence ID" value="KAH9292869.1"/>
    <property type="molecule type" value="Genomic_DNA"/>
</dbReference>
<dbReference type="Pfam" id="PF03763">
    <property type="entry name" value="Remorin_C"/>
    <property type="match status" value="1"/>
</dbReference>
<evidence type="ECO:0000313" key="3">
    <source>
        <dbReference type="EMBL" id="KAH9292869.1"/>
    </source>
</evidence>
<dbReference type="PANTHER" id="PTHR31471">
    <property type="entry name" value="OS02G0116800 PROTEIN"/>
    <property type="match status" value="1"/>
</dbReference>
<dbReference type="AlphaFoldDB" id="A0AA38F5B7"/>
<reference evidence="3 4" key="1">
    <citation type="journal article" date="2021" name="Nat. Plants">
        <title>The Taxus genome provides insights into paclitaxel biosynthesis.</title>
        <authorList>
            <person name="Xiong X."/>
            <person name="Gou J."/>
            <person name="Liao Q."/>
            <person name="Li Y."/>
            <person name="Zhou Q."/>
            <person name="Bi G."/>
            <person name="Li C."/>
            <person name="Du R."/>
            <person name="Wang X."/>
            <person name="Sun T."/>
            <person name="Guo L."/>
            <person name="Liang H."/>
            <person name="Lu P."/>
            <person name="Wu Y."/>
            <person name="Zhang Z."/>
            <person name="Ro D.K."/>
            <person name="Shang Y."/>
            <person name="Huang S."/>
            <person name="Yan J."/>
        </authorList>
    </citation>
    <scope>NUCLEOTIDE SEQUENCE [LARGE SCALE GENOMIC DNA]</scope>
    <source>
        <strain evidence="3">Ta-2019</strain>
    </source>
</reference>
<gene>
    <name evidence="3" type="ORF">KI387_041942</name>
</gene>
<comment type="similarity">
    <text evidence="1">Belongs to the remorin family.</text>
</comment>
<dbReference type="PANTHER" id="PTHR31471:SF66">
    <property type="entry name" value="CARBOXY-TERMINAL REGION REMORIN"/>
    <property type="match status" value="1"/>
</dbReference>
<proteinExistence type="inferred from homology"/>
<evidence type="ECO:0000259" key="2">
    <source>
        <dbReference type="Pfam" id="PF03763"/>
    </source>
</evidence>
<sequence length="146" mass="17152">MNGVVQVCDENVSKRSESNAKIKRSSVFVKSYLDMKEEMEAETRAVEGTITGRVLNWFKREEEDIIAWERKQNDEADKHMKNFERKLENKRAKEIWKTQKKIARAHKKAESKTAAKRAKIEALTRVKSLGDRIRSNGMLPWKCFFF</sequence>
<comment type="caution">
    <text evidence="3">The sequence shown here is derived from an EMBL/GenBank/DDBJ whole genome shotgun (WGS) entry which is preliminary data.</text>
</comment>
<organism evidence="3 4">
    <name type="scientific">Taxus chinensis</name>
    <name type="common">Chinese yew</name>
    <name type="synonym">Taxus wallichiana var. chinensis</name>
    <dbReference type="NCBI Taxonomy" id="29808"/>
    <lineage>
        <taxon>Eukaryota</taxon>
        <taxon>Viridiplantae</taxon>
        <taxon>Streptophyta</taxon>
        <taxon>Embryophyta</taxon>
        <taxon>Tracheophyta</taxon>
        <taxon>Spermatophyta</taxon>
        <taxon>Pinopsida</taxon>
        <taxon>Pinidae</taxon>
        <taxon>Conifers II</taxon>
        <taxon>Cupressales</taxon>
        <taxon>Taxaceae</taxon>
        <taxon>Taxus</taxon>
    </lineage>
</organism>
<keyword evidence="4" id="KW-1185">Reference proteome</keyword>